<keyword evidence="4" id="KW-0121">Carboxypeptidase</keyword>
<protein>
    <submittedName>
        <fullName evidence="4">Carboxypeptidase</fullName>
    </submittedName>
</protein>
<dbReference type="PANTHER" id="PTHR43808">
    <property type="entry name" value="ACETYLORNITHINE DEACETYLASE"/>
    <property type="match status" value="1"/>
</dbReference>
<dbReference type="EMBL" id="BOMY01000022">
    <property type="protein sequence ID" value="GIF20505.1"/>
    <property type="molecule type" value="Genomic_DNA"/>
</dbReference>
<keyword evidence="5" id="KW-1185">Reference proteome</keyword>
<keyword evidence="1" id="KW-0479">Metal-binding</keyword>
<evidence type="ECO:0000313" key="5">
    <source>
        <dbReference type="Proteomes" id="UP000623608"/>
    </source>
</evidence>
<dbReference type="InterPro" id="IPR036264">
    <property type="entry name" value="Bact_exopeptidase_dim_dom"/>
</dbReference>
<keyword evidence="4" id="KW-0645">Protease</keyword>
<dbReference type="InterPro" id="IPR050072">
    <property type="entry name" value="Peptidase_M20A"/>
</dbReference>
<accession>A0A919NLU7</accession>
<dbReference type="Gene3D" id="3.40.630.10">
    <property type="entry name" value="Zn peptidases"/>
    <property type="match status" value="1"/>
</dbReference>
<dbReference type="AlphaFoldDB" id="A0A919NLU7"/>
<dbReference type="SUPFAM" id="SSF55031">
    <property type="entry name" value="Bacterial exopeptidase dimerisation domain"/>
    <property type="match status" value="1"/>
</dbReference>
<dbReference type="InterPro" id="IPR002933">
    <property type="entry name" value="Peptidase_M20"/>
</dbReference>
<feature type="domain" description="Peptidase M20 dimerisation" evidence="3">
    <location>
        <begin position="178"/>
        <end position="276"/>
    </location>
</feature>
<sequence>MIDDEAGPVLRLVKDLVAAPSRGGLDSYGPVIGVVEGWLREHGLDPRVLRDGAGAEVAVVCEVVGRRPGPRLVLDACLDTAPFGDESAWSSPPAIPVERDGWLYGRGTADSKTAVAVFCHIAARVLEGRDRLAGTLVLLFDLDEHTGGFGGAKAYFESAEKPAGVIIGYPGIDTLVVGGRGVHRVRLHVHGVASHSGGRAATPNAIVKAAGLVAALSATKALDGTGAKLTVTEIGGGQGFSVTPDRCSVGVDVRTTADFGDDDAHRLLEAVAHAVDRDWPGTRPTTLEAVTSWPPYALAEGHPLPAAIRTAATRHGLALRTKVAGPSNIGNYLAGLGIPATAGFGVDYRGLHGTDERIRVDAIPVVLAVYLDAVRALLSAPPECP</sequence>
<dbReference type="SUPFAM" id="SSF53187">
    <property type="entry name" value="Zn-dependent exopeptidases"/>
    <property type="match status" value="1"/>
</dbReference>
<dbReference type="RefSeq" id="WP_203806197.1">
    <property type="nucleotide sequence ID" value="NZ_BOMY01000022.1"/>
</dbReference>
<evidence type="ECO:0000259" key="3">
    <source>
        <dbReference type="Pfam" id="PF07687"/>
    </source>
</evidence>
<reference evidence="4" key="1">
    <citation type="submission" date="2021-01" db="EMBL/GenBank/DDBJ databases">
        <title>Whole genome shotgun sequence of Actinoplanes tereljensis NBRC 105297.</title>
        <authorList>
            <person name="Komaki H."/>
            <person name="Tamura T."/>
        </authorList>
    </citation>
    <scope>NUCLEOTIDE SEQUENCE</scope>
    <source>
        <strain evidence="4">NBRC 105297</strain>
    </source>
</reference>
<comment type="caution">
    <text evidence="4">The sequence shown here is derived from an EMBL/GenBank/DDBJ whole genome shotgun (WGS) entry which is preliminary data.</text>
</comment>
<dbReference type="Pfam" id="PF01546">
    <property type="entry name" value="Peptidase_M20"/>
    <property type="match status" value="1"/>
</dbReference>
<gene>
    <name evidence="4" type="ORF">Ate02nite_32350</name>
</gene>
<evidence type="ECO:0000313" key="4">
    <source>
        <dbReference type="EMBL" id="GIF20505.1"/>
    </source>
</evidence>
<name>A0A919NLU7_9ACTN</name>
<dbReference type="GO" id="GO:0004180">
    <property type="term" value="F:carboxypeptidase activity"/>
    <property type="evidence" value="ECO:0007669"/>
    <property type="project" value="UniProtKB-KW"/>
</dbReference>
<dbReference type="InterPro" id="IPR011650">
    <property type="entry name" value="Peptidase_M20_dimer"/>
</dbReference>
<dbReference type="Pfam" id="PF07687">
    <property type="entry name" value="M20_dimer"/>
    <property type="match status" value="1"/>
</dbReference>
<organism evidence="4 5">
    <name type="scientific">Paractinoplanes tereljensis</name>
    <dbReference type="NCBI Taxonomy" id="571912"/>
    <lineage>
        <taxon>Bacteria</taxon>
        <taxon>Bacillati</taxon>
        <taxon>Actinomycetota</taxon>
        <taxon>Actinomycetes</taxon>
        <taxon>Micromonosporales</taxon>
        <taxon>Micromonosporaceae</taxon>
        <taxon>Paractinoplanes</taxon>
    </lineage>
</organism>
<evidence type="ECO:0000256" key="2">
    <source>
        <dbReference type="ARBA" id="ARBA00022801"/>
    </source>
</evidence>
<keyword evidence="2" id="KW-0378">Hydrolase</keyword>
<dbReference type="Proteomes" id="UP000623608">
    <property type="component" value="Unassembled WGS sequence"/>
</dbReference>
<dbReference type="GO" id="GO:0046872">
    <property type="term" value="F:metal ion binding"/>
    <property type="evidence" value="ECO:0007669"/>
    <property type="project" value="UniProtKB-KW"/>
</dbReference>
<proteinExistence type="predicted"/>
<dbReference type="Gene3D" id="3.30.70.360">
    <property type="match status" value="1"/>
</dbReference>
<evidence type="ECO:0000256" key="1">
    <source>
        <dbReference type="ARBA" id="ARBA00022723"/>
    </source>
</evidence>